<organism evidence="10 11">
    <name type="scientific">Candidatus Gemmiger excrementigallinarum</name>
    <dbReference type="NCBI Taxonomy" id="2838609"/>
    <lineage>
        <taxon>Bacteria</taxon>
        <taxon>Bacillati</taxon>
        <taxon>Bacillota</taxon>
        <taxon>Clostridia</taxon>
        <taxon>Eubacteriales</taxon>
        <taxon>Gemmiger</taxon>
    </lineage>
</organism>
<evidence type="ECO:0000313" key="10">
    <source>
        <dbReference type="EMBL" id="HIZ42290.1"/>
    </source>
</evidence>
<dbReference type="FunFam" id="3.40.50.300:FF:000029">
    <property type="entry name" value="Elongation factor G"/>
    <property type="match status" value="1"/>
</dbReference>
<dbReference type="InterPro" id="IPR004540">
    <property type="entry name" value="Transl_elong_EFG/EF2"/>
</dbReference>
<feature type="binding site" evidence="8">
    <location>
        <begin position="19"/>
        <end position="26"/>
    </location>
    <ligand>
        <name>GTP</name>
        <dbReference type="ChEBI" id="CHEBI:37565"/>
    </ligand>
</feature>
<reference evidence="10" key="2">
    <citation type="submission" date="2021-04" db="EMBL/GenBank/DDBJ databases">
        <authorList>
            <person name="Gilroy R."/>
        </authorList>
    </citation>
    <scope>NUCLEOTIDE SEQUENCE</scope>
    <source>
        <strain evidence="10">ChiSxjej1B13-11774</strain>
    </source>
</reference>
<gene>
    <name evidence="8 10" type="primary">fusA</name>
    <name evidence="10" type="ORF">H9811_06985</name>
</gene>
<dbReference type="NCBIfam" id="NF009381">
    <property type="entry name" value="PRK12740.1-5"/>
    <property type="match status" value="1"/>
</dbReference>
<dbReference type="EMBL" id="DXBP01000045">
    <property type="protein sequence ID" value="HIZ42290.1"/>
    <property type="molecule type" value="Genomic_DNA"/>
</dbReference>
<evidence type="ECO:0000256" key="6">
    <source>
        <dbReference type="ARBA" id="ARBA00022917"/>
    </source>
</evidence>
<comment type="similarity">
    <text evidence="1 8">Belongs to the TRAFAC class translation factor GTPase superfamily. Classic translation factor GTPase family. EF-G/EF-2 subfamily.</text>
</comment>
<dbReference type="InterPro" id="IPR000640">
    <property type="entry name" value="EFG_V-like"/>
</dbReference>
<dbReference type="NCBIfam" id="TIGR00231">
    <property type="entry name" value="small_GTP"/>
    <property type="match status" value="1"/>
</dbReference>
<dbReference type="Pfam" id="PF03764">
    <property type="entry name" value="EFG_IV"/>
    <property type="match status" value="1"/>
</dbReference>
<dbReference type="InterPro" id="IPR020568">
    <property type="entry name" value="Ribosomal_Su5_D2-typ_SF"/>
</dbReference>
<accession>A0A9D2J9P2</accession>
<dbReference type="FunFam" id="3.30.70.870:FF:000001">
    <property type="entry name" value="Elongation factor G"/>
    <property type="match status" value="1"/>
</dbReference>
<dbReference type="Proteomes" id="UP000824048">
    <property type="component" value="Unassembled WGS sequence"/>
</dbReference>
<dbReference type="Pfam" id="PF14492">
    <property type="entry name" value="EFG_III"/>
    <property type="match status" value="1"/>
</dbReference>
<dbReference type="GO" id="GO:0005737">
    <property type="term" value="C:cytoplasm"/>
    <property type="evidence" value="ECO:0007669"/>
    <property type="project" value="UniProtKB-SubCell"/>
</dbReference>
<name>A0A9D2J9P2_9FIRM</name>
<dbReference type="InterPro" id="IPR009022">
    <property type="entry name" value="EFG_III"/>
</dbReference>
<evidence type="ECO:0000256" key="3">
    <source>
        <dbReference type="ARBA" id="ARBA00022490"/>
    </source>
</evidence>
<evidence type="ECO:0000313" key="11">
    <source>
        <dbReference type="Proteomes" id="UP000824048"/>
    </source>
</evidence>
<dbReference type="PANTHER" id="PTHR43261:SF1">
    <property type="entry name" value="RIBOSOME-RELEASING FACTOR 2, MITOCHONDRIAL"/>
    <property type="match status" value="1"/>
</dbReference>
<dbReference type="PROSITE" id="PS00301">
    <property type="entry name" value="G_TR_1"/>
    <property type="match status" value="1"/>
</dbReference>
<dbReference type="SUPFAM" id="SSF54211">
    <property type="entry name" value="Ribosomal protein S5 domain 2-like"/>
    <property type="match status" value="1"/>
</dbReference>
<dbReference type="Pfam" id="PF22042">
    <property type="entry name" value="EF-G_D2"/>
    <property type="match status" value="1"/>
</dbReference>
<dbReference type="PRINTS" id="PR00315">
    <property type="entry name" value="ELONGATNFCT"/>
</dbReference>
<dbReference type="NCBIfam" id="NF009379">
    <property type="entry name" value="PRK12740.1-3"/>
    <property type="match status" value="1"/>
</dbReference>
<evidence type="ECO:0000256" key="4">
    <source>
        <dbReference type="ARBA" id="ARBA00022741"/>
    </source>
</evidence>
<evidence type="ECO:0000256" key="5">
    <source>
        <dbReference type="ARBA" id="ARBA00022768"/>
    </source>
</evidence>
<dbReference type="SUPFAM" id="SSF54980">
    <property type="entry name" value="EF-G C-terminal domain-like"/>
    <property type="match status" value="2"/>
</dbReference>
<evidence type="ECO:0000256" key="1">
    <source>
        <dbReference type="ARBA" id="ARBA00005870"/>
    </source>
</evidence>
<dbReference type="Pfam" id="PF00679">
    <property type="entry name" value="EFG_C"/>
    <property type="match status" value="1"/>
</dbReference>
<comment type="function">
    <text evidence="8">Catalyzes the GTP-dependent ribosomal translocation step during translation elongation. During this step, the ribosome changes from the pre-translocational (PRE) to the post-translocational (POST) state as the newly formed A-site-bound peptidyl-tRNA and P-site-bound deacylated tRNA move to the P and E sites, respectively. Catalyzes the coordinated movement of the two tRNA molecules, the mRNA and conformational changes in the ribosome.</text>
</comment>
<dbReference type="InterPro" id="IPR027417">
    <property type="entry name" value="P-loop_NTPase"/>
</dbReference>
<dbReference type="InterPro" id="IPR053905">
    <property type="entry name" value="EF-G-like_DII"/>
</dbReference>
<dbReference type="InterPro" id="IPR041095">
    <property type="entry name" value="EFG_II"/>
</dbReference>
<dbReference type="InterPro" id="IPR014721">
    <property type="entry name" value="Ribsml_uS5_D2-typ_fold_subgr"/>
</dbReference>
<dbReference type="NCBIfam" id="TIGR00484">
    <property type="entry name" value="EF-G"/>
    <property type="match status" value="1"/>
</dbReference>
<dbReference type="InterPro" id="IPR005225">
    <property type="entry name" value="Small_GTP-bd"/>
</dbReference>
<dbReference type="Gene3D" id="3.30.70.870">
    <property type="entry name" value="Elongation Factor G (Translational Gtpase), domain 3"/>
    <property type="match status" value="1"/>
</dbReference>
<sequence length="708" mass="78453">MATPRDVSLQMTRNIGIMAHIDAGKTTTTERILYYTGINHKIGEVHDGAATMDWMEQEQERGITITSAATTCYWSHTETQHDPALFKKNRHRINIIDTPGHVDFTVEVQRSLRVLDGSVTVLAAKGGVEPQSETVWRQADEYKVPRMVYVNKMDTMGADFFRCVQMLHDRLHANGVPIQLPVGQEDTFKGIVDLIDMKADIYYDDMGNDVRVEEIPEDMKAQAQEYHDKLIEAVAETDEDLMMKYLEGEELTKEEIKVALRKATISNEIVPVVCGSSYKNRGVQKLLDAIVDYMPAPTDVEAIKGTNPETGEEEARVSSDDAPFAALAFKIMTDPYVGKLCFFRVYSGKLDAGTNVYNSVKDQNERIGRILQMHANNRKDIDTVYAGDIAAAVGLKNTTTGDTLCDEKAPIVLESMNFPEPVIRVAIEPKTKAGSEKMGIALAKLAEEDPTFKTWTDEETGQTIIAGMGELHLEIIVDRLLREFKVEANVGAPQVAYRETIRKSANQETKYARQSGGKGQYGHVKIKLEPNPGKGYEFVNGVVGGAIPKEYIPAVDNGIQGAMKAGILAGYPVVDVKVTLWDGSYHEVDSSEMAFSIAGSMAFKEAMKKCDPVIMEPIMKVDVIVPDEYMGNVIGDLNSRRGQIQNQESQDGTARVTAMVPLSEMFGYATDLRSKTQGRGQYSMEPADYQQVPKNIADKIMNDRANKA</sequence>
<reference evidence="10" key="1">
    <citation type="journal article" date="2021" name="PeerJ">
        <title>Extensive microbial diversity within the chicken gut microbiome revealed by metagenomics and culture.</title>
        <authorList>
            <person name="Gilroy R."/>
            <person name="Ravi A."/>
            <person name="Getino M."/>
            <person name="Pursley I."/>
            <person name="Horton D.L."/>
            <person name="Alikhan N.F."/>
            <person name="Baker D."/>
            <person name="Gharbi K."/>
            <person name="Hall N."/>
            <person name="Watson M."/>
            <person name="Adriaenssens E.M."/>
            <person name="Foster-Nyarko E."/>
            <person name="Jarju S."/>
            <person name="Secka A."/>
            <person name="Antonio M."/>
            <person name="Oren A."/>
            <person name="Chaudhuri R.R."/>
            <person name="La Ragione R."/>
            <person name="Hildebrand F."/>
            <person name="Pallen M.J."/>
        </authorList>
    </citation>
    <scope>NUCLEOTIDE SEQUENCE</scope>
    <source>
        <strain evidence="10">ChiSxjej1B13-11774</strain>
    </source>
</reference>
<feature type="binding site" evidence="8">
    <location>
        <begin position="151"/>
        <end position="154"/>
    </location>
    <ligand>
        <name>GTP</name>
        <dbReference type="ChEBI" id="CHEBI:37565"/>
    </ligand>
</feature>
<keyword evidence="6 8" id="KW-0648">Protein biosynthesis</keyword>
<dbReference type="SMART" id="SM00889">
    <property type="entry name" value="EFG_IV"/>
    <property type="match status" value="1"/>
</dbReference>
<dbReference type="CDD" id="cd03713">
    <property type="entry name" value="EFG_mtEFG_C"/>
    <property type="match status" value="1"/>
</dbReference>
<dbReference type="Pfam" id="PF00009">
    <property type="entry name" value="GTP_EFTU"/>
    <property type="match status" value="1"/>
</dbReference>
<keyword evidence="3 8" id="KW-0963">Cytoplasm</keyword>
<dbReference type="Gene3D" id="3.40.50.300">
    <property type="entry name" value="P-loop containing nucleotide triphosphate hydrolases"/>
    <property type="match status" value="1"/>
</dbReference>
<evidence type="ECO:0000256" key="8">
    <source>
        <dbReference type="HAMAP-Rule" id="MF_00054"/>
    </source>
</evidence>
<dbReference type="GO" id="GO:0003924">
    <property type="term" value="F:GTPase activity"/>
    <property type="evidence" value="ECO:0007669"/>
    <property type="project" value="InterPro"/>
</dbReference>
<evidence type="ECO:0000259" key="9">
    <source>
        <dbReference type="PROSITE" id="PS51722"/>
    </source>
</evidence>
<dbReference type="CDD" id="cd04088">
    <property type="entry name" value="EFG_mtEFG_II"/>
    <property type="match status" value="1"/>
</dbReference>
<dbReference type="InterPro" id="IPR047872">
    <property type="entry name" value="EFG_IV"/>
</dbReference>
<dbReference type="CDD" id="cd01434">
    <property type="entry name" value="EFG_mtEFG1_IV"/>
    <property type="match status" value="1"/>
</dbReference>
<dbReference type="FunFam" id="2.40.30.10:FF:000006">
    <property type="entry name" value="Elongation factor G"/>
    <property type="match status" value="1"/>
</dbReference>
<evidence type="ECO:0000256" key="2">
    <source>
        <dbReference type="ARBA" id="ARBA00017872"/>
    </source>
</evidence>
<feature type="binding site" evidence="8">
    <location>
        <begin position="97"/>
        <end position="101"/>
    </location>
    <ligand>
        <name>GTP</name>
        <dbReference type="ChEBI" id="CHEBI:37565"/>
    </ligand>
</feature>
<dbReference type="InterPro" id="IPR000795">
    <property type="entry name" value="T_Tr_GTP-bd_dom"/>
</dbReference>
<dbReference type="Gene3D" id="3.30.230.10">
    <property type="match status" value="1"/>
</dbReference>
<proteinExistence type="inferred from homology"/>
<comment type="subcellular location">
    <subcellularLocation>
        <location evidence="8">Cytoplasm</location>
    </subcellularLocation>
</comment>
<dbReference type="CDD" id="cd16262">
    <property type="entry name" value="EFG_III"/>
    <property type="match status" value="1"/>
</dbReference>
<dbReference type="SMART" id="SM00838">
    <property type="entry name" value="EFG_C"/>
    <property type="match status" value="1"/>
</dbReference>
<dbReference type="Gene3D" id="2.40.30.10">
    <property type="entry name" value="Translation factors"/>
    <property type="match status" value="1"/>
</dbReference>
<dbReference type="GO" id="GO:0032790">
    <property type="term" value="P:ribosome disassembly"/>
    <property type="evidence" value="ECO:0007669"/>
    <property type="project" value="TreeGrafter"/>
</dbReference>
<dbReference type="InterPro" id="IPR035649">
    <property type="entry name" value="EFG_V"/>
</dbReference>
<keyword evidence="5 8" id="KW-0251">Elongation factor</keyword>
<keyword evidence="4 8" id="KW-0547">Nucleotide-binding</keyword>
<dbReference type="PROSITE" id="PS51722">
    <property type="entry name" value="G_TR_2"/>
    <property type="match status" value="1"/>
</dbReference>
<dbReference type="CDD" id="cd01886">
    <property type="entry name" value="EF-G"/>
    <property type="match status" value="1"/>
</dbReference>
<dbReference type="Gene3D" id="3.30.70.240">
    <property type="match status" value="1"/>
</dbReference>
<comment type="caution">
    <text evidence="10">The sequence shown here is derived from an EMBL/GenBank/DDBJ whole genome shotgun (WGS) entry which is preliminary data.</text>
</comment>
<dbReference type="FunFam" id="3.30.230.10:FF:000003">
    <property type="entry name" value="Elongation factor G"/>
    <property type="match status" value="1"/>
</dbReference>
<dbReference type="GO" id="GO:0005525">
    <property type="term" value="F:GTP binding"/>
    <property type="evidence" value="ECO:0007669"/>
    <property type="project" value="UniProtKB-UniRule"/>
</dbReference>
<protein>
    <recommendedName>
        <fullName evidence="2 8">Elongation factor G</fullName>
        <shortName evidence="8">EF-G</shortName>
    </recommendedName>
</protein>
<dbReference type="AlphaFoldDB" id="A0A9D2J9P2"/>
<dbReference type="FunFam" id="3.30.70.240:FF:000001">
    <property type="entry name" value="Elongation factor G"/>
    <property type="match status" value="1"/>
</dbReference>
<dbReference type="SUPFAM" id="SSF50447">
    <property type="entry name" value="Translation proteins"/>
    <property type="match status" value="1"/>
</dbReference>
<dbReference type="PANTHER" id="PTHR43261">
    <property type="entry name" value="TRANSLATION ELONGATION FACTOR G-RELATED"/>
    <property type="match status" value="1"/>
</dbReference>
<dbReference type="GO" id="GO:0003746">
    <property type="term" value="F:translation elongation factor activity"/>
    <property type="evidence" value="ECO:0007669"/>
    <property type="project" value="UniProtKB-UniRule"/>
</dbReference>
<keyword evidence="7 8" id="KW-0342">GTP-binding</keyword>
<feature type="domain" description="Tr-type G" evidence="9">
    <location>
        <begin position="10"/>
        <end position="298"/>
    </location>
</feature>
<dbReference type="InterPro" id="IPR031157">
    <property type="entry name" value="G_TR_CS"/>
</dbReference>
<dbReference type="HAMAP" id="MF_00054_B">
    <property type="entry name" value="EF_G_EF_2_B"/>
    <property type="match status" value="1"/>
</dbReference>
<dbReference type="InterPro" id="IPR009000">
    <property type="entry name" value="Transl_B-barrel_sf"/>
</dbReference>
<evidence type="ECO:0000256" key="7">
    <source>
        <dbReference type="ARBA" id="ARBA00023134"/>
    </source>
</evidence>
<dbReference type="SUPFAM" id="SSF52540">
    <property type="entry name" value="P-loop containing nucleoside triphosphate hydrolases"/>
    <property type="match status" value="1"/>
</dbReference>
<dbReference type="InterPro" id="IPR005517">
    <property type="entry name" value="Transl_elong_EFG/EF2_IV"/>
</dbReference>
<dbReference type="InterPro" id="IPR035647">
    <property type="entry name" value="EFG_III/V"/>
</dbReference>